<accession>A0ABS3JQ62</accession>
<evidence type="ECO:0000256" key="1">
    <source>
        <dbReference type="SAM" id="SignalP"/>
    </source>
</evidence>
<evidence type="ECO:0000313" key="2">
    <source>
        <dbReference type="EMBL" id="MBO0951359.1"/>
    </source>
</evidence>
<organism evidence="2 3">
    <name type="scientific">Fibrella forsythiae</name>
    <dbReference type="NCBI Taxonomy" id="2817061"/>
    <lineage>
        <taxon>Bacteria</taxon>
        <taxon>Pseudomonadati</taxon>
        <taxon>Bacteroidota</taxon>
        <taxon>Cytophagia</taxon>
        <taxon>Cytophagales</taxon>
        <taxon>Spirosomataceae</taxon>
        <taxon>Fibrella</taxon>
    </lineage>
</organism>
<dbReference type="Proteomes" id="UP000664628">
    <property type="component" value="Unassembled WGS sequence"/>
</dbReference>
<comment type="caution">
    <text evidence="2">The sequence shown here is derived from an EMBL/GenBank/DDBJ whole genome shotgun (WGS) entry which is preliminary data.</text>
</comment>
<keyword evidence="3" id="KW-1185">Reference proteome</keyword>
<feature type="chain" id="PRO_5046071105" description="Lipoprotein" evidence="1">
    <location>
        <begin position="23"/>
        <end position="51"/>
    </location>
</feature>
<keyword evidence="1" id="KW-0732">Signal</keyword>
<protein>
    <recommendedName>
        <fullName evidence="4">Lipoprotein</fullName>
    </recommendedName>
</protein>
<feature type="signal peptide" evidence="1">
    <location>
        <begin position="1"/>
        <end position="22"/>
    </location>
</feature>
<dbReference type="PROSITE" id="PS51257">
    <property type="entry name" value="PROKAR_LIPOPROTEIN"/>
    <property type="match status" value="1"/>
</dbReference>
<reference evidence="2 3" key="1">
    <citation type="submission" date="2021-03" db="EMBL/GenBank/DDBJ databases">
        <title>Fibrella sp. HMF5405 genome sequencing and assembly.</title>
        <authorList>
            <person name="Kang H."/>
            <person name="Kim H."/>
            <person name="Bae S."/>
            <person name="Joh K."/>
        </authorList>
    </citation>
    <scope>NUCLEOTIDE SEQUENCE [LARGE SCALE GENOMIC DNA]</scope>
    <source>
        <strain evidence="2 3">HMF5405</strain>
    </source>
</reference>
<evidence type="ECO:0000313" key="3">
    <source>
        <dbReference type="Proteomes" id="UP000664628"/>
    </source>
</evidence>
<gene>
    <name evidence="2" type="ORF">J2I46_22440</name>
</gene>
<dbReference type="EMBL" id="JAFMYW010000007">
    <property type="protein sequence ID" value="MBO0951359.1"/>
    <property type="molecule type" value="Genomic_DNA"/>
</dbReference>
<name>A0ABS3JQ62_9BACT</name>
<evidence type="ECO:0008006" key="4">
    <source>
        <dbReference type="Google" id="ProtNLM"/>
    </source>
</evidence>
<proteinExistence type="predicted"/>
<sequence>MKVSKMVLKAMALAVTVSTVTACINDKVIKPKSGEPEVKKVPYDCPGCGMG</sequence>
<dbReference type="RefSeq" id="WP_207331300.1">
    <property type="nucleotide sequence ID" value="NZ_JAFMYW010000007.1"/>
</dbReference>